<accession>A0AAW2YVC0</accession>
<organism evidence="2 3">
    <name type="scientific">Acrasis kona</name>
    <dbReference type="NCBI Taxonomy" id="1008807"/>
    <lineage>
        <taxon>Eukaryota</taxon>
        <taxon>Discoba</taxon>
        <taxon>Heterolobosea</taxon>
        <taxon>Tetramitia</taxon>
        <taxon>Eutetramitia</taxon>
        <taxon>Acrasidae</taxon>
        <taxon>Acrasis</taxon>
    </lineage>
</organism>
<dbReference type="EMBL" id="JAOPGA020000683">
    <property type="protein sequence ID" value="KAL0480735.1"/>
    <property type="molecule type" value="Genomic_DNA"/>
</dbReference>
<evidence type="ECO:0000256" key="1">
    <source>
        <dbReference type="SAM" id="SignalP"/>
    </source>
</evidence>
<gene>
    <name evidence="2" type="ORF">AKO1_006979</name>
</gene>
<name>A0AAW2YVC0_9EUKA</name>
<dbReference type="InterPro" id="IPR029058">
    <property type="entry name" value="AB_hydrolase_fold"/>
</dbReference>
<dbReference type="Gene3D" id="3.40.50.1820">
    <property type="entry name" value="alpha/beta hydrolase"/>
    <property type="match status" value="1"/>
</dbReference>
<dbReference type="AlphaFoldDB" id="A0AAW2YVC0"/>
<evidence type="ECO:0000313" key="2">
    <source>
        <dbReference type="EMBL" id="KAL0480735.1"/>
    </source>
</evidence>
<sequence>MKMTWILVVCMALVVIASPPFKNLQGPPSEFSFHKLPETRRAEKGSDSFSFEVYLDETDGCWSGDISVDSSTSLVVTFASTNAYNFTFDVLSAANAVDLPLPHDVEKSWLGFDSAQDNIPTKSYWYKQPPVGVWQVKVCGPVIQDHVDVQIIVMNESPVLVASHLSSYSTHTDSEFSVVASLKHKISGLQVRADSSDSFVADLDITTPSGEQYIITMHDDGEHQDGNANDGVYGGSFLAKQQGTYTAQAVIKGVYEGAAFVRSSQHLIAVVDKDLELQQDHTVAMDANDHDEDMIVVNLKARNVASKNLIGNKYKAHAQIWATSTANFNMVPVAWLTGMTVAESIEGDKKHIHLPLKMNKKWLEIAGATFPLQIREAYVQDVATSVPITTLAQGKIENSLNLTPSFTNDDESLYFGKRPHYLPKVMANNGGHKLLLVHGYCSATNPFDTNDFTDYLKFEDPSASRTNDEFALLINDFAKDADSISIVAHSQGGLAAVHLLTFYWSKQDVETGTSRRLIQTVGSPFRGSGLAGTIASIGGAFGKGCGKNYDLTWDGAELWLTTIPKNVRSQVWYHTTQYKDYSYCSLAANAVLQWPNDGVTELERANLEGGNNVHHKKSWCHTADLKYPPQCSDHDRNKQMNKDSK</sequence>
<evidence type="ECO:0000313" key="3">
    <source>
        <dbReference type="Proteomes" id="UP001431209"/>
    </source>
</evidence>
<dbReference type="NCBIfam" id="NF041940">
    <property type="entry name" value="choice_anch_X"/>
    <property type="match status" value="1"/>
</dbReference>
<comment type="caution">
    <text evidence="2">The sequence shown here is derived from an EMBL/GenBank/DDBJ whole genome shotgun (WGS) entry which is preliminary data.</text>
</comment>
<proteinExistence type="predicted"/>
<dbReference type="Proteomes" id="UP001431209">
    <property type="component" value="Unassembled WGS sequence"/>
</dbReference>
<reference evidence="2 3" key="1">
    <citation type="submission" date="2024-03" db="EMBL/GenBank/DDBJ databases">
        <title>The Acrasis kona genome and developmental transcriptomes reveal deep origins of eukaryotic multicellular pathways.</title>
        <authorList>
            <person name="Sheikh S."/>
            <person name="Fu C.-J."/>
            <person name="Brown M.W."/>
            <person name="Baldauf S.L."/>
        </authorList>
    </citation>
    <scope>NUCLEOTIDE SEQUENCE [LARGE SCALE GENOMIC DNA]</scope>
    <source>
        <strain evidence="2 3">ATCC MYA-3509</strain>
    </source>
</reference>
<feature type="signal peptide" evidence="1">
    <location>
        <begin position="1"/>
        <end position="17"/>
    </location>
</feature>
<keyword evidence="1" id="KW-0732">Signal</keyword>
<dbReference type="SUPFAM" id="SSF53474">
    <property type="entry name" value="alpha/beta-Hydrolases"/>
    <property type="match status" value="1"/>
</dbReference>
<feature type="chain" id="PRO_5043329865" evidence="1">
    <location>
        <begin position="18"/>
        <end position="645"/>
    </location>
</feature>
<keyword evidence="3" id="KW-1185">Reference proteome</keyword>
<protein>
    <submittedName>
        <fullName evidence="2">CmfA</fullName>
    </submittedName>
</protein>